<comment type="caution">
    <text evidence="1">The sequence shown here is derived from an EMBL/GenBank/DDBJ whole genome shotgun (WGS) entry which is preliminary data.</text>
</comment>
<sequence length="90" mass="10436">MPIATIITNVKVDRRAFIASFEKISLHTDFCFYRWANALYNVEGWIIDLQYNEDFYFNGSHDPAFLMYLLGIPDHRGSIVFNDPGTDRIG</sequence>
<dbReference type="AlphaFoldDB" id="A0A9P5U166"/>
<dbReference type="Proteomes" id="UP000772434">
    <property type="component" value="Unassembled WGS sequence"/>
</dbReference>
<evidence type="ECO:0000313" key="1">
    <source>
        <dbReference type="EMBL" id="KAF9062147.1"/>
    </source>
</evidence>
<organism evidence="1 2">
    <name type="scientific">Rhodocollybia butyracea</name>
    <dbReference type="NCBI Taxonomy" id="206335"/>
    <lineage>
        <taxon>Eukaryota</taxon>
        <taxon>Fungi</taxon>
        <taxon>Dikarya</taxon>
        <taxon>Basidiomycota</taxon>
        <taxon>Agaricomycotina</taxon>
        <taxon>Agaricomycetes</taxon>
        <taxon>Agaricomycetidae</taxon>
        <taxon>Agaricales</taxon>
        <taxon>Marasmiineae</taxon>
        <taxon>Omphalotaceae</taxon>
        <taxon>Rhodocollybia</taxon>
    </lineage>
</organism>
<dbReference type="EMBL" id="JADNRY010000181">
    <property type="protein sequence ID" value="KAF9062147.1"/>
    <property type="molecule type" value="Genomic_DNA"/>
</dbReference>
<evidence type="ECO:0000313" key="2">
    <source>
        <dbReference type="Proteomes" id="UP000772434"/>
    </source>
</evidence>
<accession>A0A9P5U166</accession>
<proteinExistence type="predicted"/>
<name>A0A9P5U166_9AGAR</name>
<gene>
    <name evidence="1" type="ORF">BDP27DRAFT_1337100</name>
</gene>
<protein>
    <submittedName>
        <fullName evidence="1">Uncharacterized protein</fullName>
    </submittedName>
</protein>
<keyword evidence="2" id="KW-1185">Reference proteome</keyword>
<reference evidence="1" key="1">
    <citation type="submission" date="2020-11" db="EMBL/GenBank/DDBJ databases">
        <authorList>
            <consortium name="DOE Joint Genome Institute"/>
            <person name="Ahrendt S."/>
            <person name="Riley R."/>
            <person name="Andreopoulos W."/>
            <person name="Labutti K."/>
            <person name="Pangilinan J."/>
            <person name="Ruiz-Duenas F.J."/>
            <person name="Barrasa J.M."/>
            <person name="Sanchez-Garcia M."/>
            <person name="Camarero S."/>
            <person name="Miyauchi S."/>
            <person name="Serrano A."/>
            <person name="Linde D."/>
            <person name="Babiker R."/>
            <person name="Drula E."/>
            <person name="Ayuso-Fernandez I."/>
            <person name="Pacheco R."/>
            <person name="Padilla G."/>
            <person name="Ferreira P."/>
            <person name="Barriuso J."/>
            <person name="Kellner H."/>
            <person name="Castanera R."/>
            <person name="Alfaro M."/>
            <person name="Ramirez L."/>
            <person name="Pisabarro A.G."/>
            <person name="Kuo A."/>
            <person name="Tritt A."/>
            <person name="Lipzen A."/>
            <person name="He G."/>
            <person name="Yan M."/>
            <person name="Ng V."/>
            <person name="Cullen D."/>
            <person name="Martin F."/>
            <person name="Rosso M.-N."/>
            <person name="Henrissat B."/>
            <person name="Hibbett D."/>
            <person name="Martinez A.T."/>
            <person name="Grigoriev I.V."/>
        </authorList>
    </citation>
    <scope>NUCLEOTIDE SEQUENCE</scope>
    <source>
        <strain evidence="1">AH 40177</strain>
    </source>
</reference>